<dbReference type="InterPro" id="IPR010559">
    <property type="entry name" value="Sig_transdc_His_kin_internal"/>
</dbReference>
<dbReference type="InterPro" id="IPR050640">
    <property type="entry name" value="Bact_2-comp_sensor_kinase"/>
</dbReference>
<dbReference type="InterPro" id="IPR033479">
    <property type="entry name" value="dCache_1"/>
</dbReference>
<dbReference type="Gene3D" id="6.10.340.10">
    <property type="match status" value="1"/>
</dbReference>
<dbReference type="InterPro" id="IPR003594">
    <property type="entry name" value="HATPase_dom"/>
</dbReference>
<dbReference type="PANTHER" id="PTHR34220:SF7">
    <property type="entry name" value="SENSOR HISTIDINE KINASE YPDA"/>
    <property type="match status" value="1"/>
</dbReference>
<dbReference type="PROSITE" id="PS50885">
    <property type="entry name" value="HAMP"/>
    <property type="match status" value="1"/>
</dbReference>
<dbReference type="RefSeq" id="WP_132420114.1">
    <property type="nucleotide sequence ID" value="NZ_SKFG01000034.1"/>
</dbReference>
<dbReference type="Proteomes" id="UP000295418">
    <property type="component" value="Unassembled WGS sequence"/>
</dbReference>
<organism evidence="17 18">
    <name type="scientific">Paenibacillus albiflavus</name>
    <dbReference type="NCBI Taxonomy" id="2545760"/>
    <lineage>
        <taxon>Bacteria</taxon>
        <taxon>Bacillati</taxon>
        <taxon>Bacillota</taxon>
        <taxon>Bacilli</taxon>
        <taxon>Bacillales</taxon>
        <taxon>Paenibacillaceae</taxon>
        <taxon>Paenibacillus</taxon>
    </lineage>
</organism>
<dbReference type="CDD" id="cd18773">
    <property type="entry name" value="PDC1_HK_sensor"/>
    <property type="match status" value="1"/>
</dbReference>
<dbReference type="InterPro" id="IPR005467">
    <property type="entry name" value="His_kinase_dom"/>
</dbReference>
<evidence type="ECO:0000256" key="2">
    <source>
        <dbReference type="ARBA" id="ARBA00004651"/>
    </source>
</evidence>
<feature type="domain" description="Histidine kinase" evidence="15">
    <location>
        <begin position="358"/>
        <end position="565"/>
    </location>
</feature>
<evidence type="ECO:0000256" key="12">
    <source>
        <dbReference type="ARBA" id="ARBA00023012"/>
    </source>
</evidence>
<keyword evidence="8" id="KW-0547">Nucleotide-binding</keyword>
<keyword evidence="9 17" id="KW-0418">Kinase</keyword>
<keyword evidence="5" id="KW-0597">Phosphoprotein</keyword>
<evidence type="ECO:0000256" key="8">
    <source>
        <dbReference type="ARBA" id="ARBA00022741"/>
    </source>
</evidence>
<keyword evidence="11 14" id="KW-1133">Transmembrane helix</keyword>
<dbReference type="PANTHER" id="PTHR34220">
    <property type="entry name" value="SENSOR HISTIDINE KINASE YPDA"/>
    <property type="match status" value="1"/>
</dbReference>
<evidence type="ECO:0000256" key="4">
    <source>
        <dbReference type="ARBA" id="ARBA00022475"/>
    </source>
</evidence>
<keyword evidence="6" id="KW-0808">Transferase</keyword>
<dbReference type="Pfam" id="PF00672">
    <property type="entry name" value="HAMP"/>
    <property type="match status" value="1"/>
</dbReference>
<comment type="subcellular location">
    <subcellularLocation>
        <location evidence="2">Cell membrane</location>
        <topology evidence="2">Multi-pass membrane protein</topology>
    </subcellularLocation>
</comment>
<comment type="caution">
    <text evidence="17">The sequence shown here is derived from an EMBL/GenBank/DDBJ whole genome shotgun (WGS) entry which is preliminary data.</text>
</comment>
<dbReference type="Gene3D" id="3.30.450.20">
    <property type="entry name" value="PAS domain"/>
    <property type="match status" value="1"/>
</dbReference>
<dbReference type="SMART" id="SM00304">
    <property type="entry name" value="HAMP"/>
    <property type="match status" value="1"/>
</dbReference>
<dbReference type="OrthoDB" id="9776552at2"/>
<evidence type="ECO:0000256" key="9">
    <source>
        <dbReference type="ARBA" id="ARBA00022777"/>
    </source>
</evidence>
<feature type="domain" description="HAMP" evidence="16">
    <location>
        <begin position="285"/>
        <end position="337"/>
    </location>
</feature>
<evidence type="ECO:0000256" key="1">
    <source>
        <dbReference type="ARBA" id="ARBA00000085"/>
    </source>
</evidence>
<dbReference type="AlphaFoldDB" id="A0A4R4E1G0"/>
<evidence type="ECO:0000256" key="5">
    <source>
        <dbReference type="ARBA" id="ARBA00022553"/>
    </source>
</evidence>
<keyword evidence="18" id="KW-1185">Reference proteome</keyword>
<dbReference type="CDD" id="cd18774">
    <property type="entry name" value="PDC2_HK_sensor"/>
    <property type="match status" value="1"/>
</dbReference>
<proteinExistence type="predicted"/>
<dbReference type="Pfam" id="PF02743">
    <property type="entry name" value="dCache_1"/>
    <property type="match status" value="1"/>
</dbReference>
<keyword evidence="7 14" id="KW-0812">Transmembrane</keyword>
<keyword evidence="12" id="KW-0902">Two-component regulatory system</keyword>
<dbReference type="GO" id="GO:0005524">
    <property type="term" value="F:ATP binding"/>
    <property type="evidence" value="ECO:0007669"/>
    <property type="project" value="UniProtKB-KW"/>
</dbReference>
<name>A0A4R4E1G0_9BACL</name>
<evidence type="ECO:0000256" key="3">
    <source>
        <dbReference type="ARBA" id="ARBA00012438"/>
    </source>
</evidence>
<comment type="catalytic activity">
    <reaction evidence="1">
        <text>ATP + protein L-histidine = ADP + protein N-phospho-L-histidine.</text>
        <dbReference type="EC" id="2.7.13.3"/>
    </reaction>
</comment>
<keyword evidence="10" id="KW-0067">ATP-binding</keyword>
<evidence type="ECO:0000256" key="11">
    <source>
        <dbReference type="ARBA" id="ARBA00022989"/>
    </source>
</evidence>
<reference evidence="17 18" key="1">
    <citation type="submission" date="2019-03" db="EMBL/GenBank/DDBJ databases">
        <authorList>
            <person name="Kim M.K.M."/>
        </authorList>
    </citation>
    <scope>NUCLEOTIDE SEQUENCE [LARGE SCALE GENOMIC DNA]</scope>
    <source>
        <strain evidence="17 18">18JY21-1</strain>
    </source>
</reference>
<dbReference type="GO" id="GO:0005886">
    <property type="term" value="C:plasma membrane"/>
    <property type="evidence" value="ECO:0007669"/>
    <property type="project" value="UniProtKB-SubCell"/>
</dbReference>
<evidence type="ECO:0000313" key="17">
    <source>
        <dbReference type="EMBL" id="TCZ73189.1"/>
    </source>
</evidence>
<dbReference type="InterPro" id="IPR003660">
    <property type="entry name" value="HAMP_dom"/>
</dbReference>
<evidence type="ECO:0000256" key="6">
    <source>
        <dbReference type="ARBA" id="ARBA00022679"/>
    </source>
</evidence>
<dbReference type="PROSITE" id="PS50109">
    <property type="entry name" value="HIS_KIN"/>
    <property type="match status" value="1"/>
</dbReference>
<dbReference type="GO" id="GO:0000155">
    <property type="term" value="F:phosphorelay sensor kinase activity"/>
    <property type="evidence" value="ECO:0007669"/>
    <property type="project" value="InterPro"/>
</dbReference>
<gene>
    <name evidence="17" type="ORF">E0485_21450</name>
</gene>
<dbReference type="InterPro" id="IPR036890">
    <property type="entry name" value="HATPase_C_sf"/>
</dbReference>
<keyword evidence="13 14" id="KW-0472">Membrane</keyword>
<dbReference type="Pfam" id="PF02518">
    <property type="entry name" value="HATPase_c"/>
    <property type="match status" value="1"/>
</dbReference>
<evidence type="ECO:0000259" key="16">
    <source>
        <dbReference type="PROSITE" id="PS50885"/>
    </source>
</evidence>
<dbReference type="EC" id="2.7.13.3" evidence="3"/>
<evidence type="ECO:0000256" key="7">
    <source>
        <dbReference type="ARBA" id="ARBA00022692"/>
    </source>
</evidence>
<evidence type="ECO:0000313" key="18">
    <source>
        <dbReference type="Proteomes" id="UP000295418"/>
    </source>
</evidence>
<dbReference type="EMBL" id="SKFG01000034">
    <property type="protein sequence ID" value="TCZ73189.1"/>
    <property type="molecule type" value="Genomic_DNA"/>
</dbReference>
<keyword evidence="4" id="KW-1003">Cell membrane</keyword>
<accession>A0A4R4E1G0</accession>
<dbReference type="Pfam" id="PF06580">
    <property type="entry name" value="His_kinase"/>
    <property type="match status" value="1"/>
</dbReference>
<evidence type="ECO:0000256" key="13">
    <source>
        <dbReference type="ARBA" id="ARBA00023136"/>
    </source>
</evidence>
<dbReference type="Gene3D" id="3.30.565.10">
    <property type="entry name" value="Histidine kinase-like ATPase, C-terminal domain"/>
    <property type="match status" value="1"/>
</dbReference>
<evidence type="ECO:0000256" key="14">
    <source>
        <dbReference type="SAM" id="Phobius"/>
    </source>
</evidence>
<dbReference type="SUPFAM" id="SSF158472">
    <property type="entry name" value="HAMP domain-like"/>
    <property type="match status" value="1"/>
</dbReference>
<sequence length="577" mass="65909">MYYNKTTDQINLRVGEISQKNVSQAADHLTLVMKGYDSVSKSIIGNLDIQRMLTQVESNTSVQAISQRSIENVLGSIYYSRDDLVGIYMLTNEGKIYSYGSFTHAIDSEYSNKDWYKEIKKSKGEMVWLGMQQESIIDLMHQSPVFTFGRVLYDIYSNKPIGIVVIETEPAVVLNVLSNLNLGSHGESYILTRDNRILAYSGFPANKELKAVDLPPMSEDELTYMNNDAGFLTVVEKQPILDWRIVSVTPNSDLNVELDKNERFLFIVSGLLVLLSIGLSVFFSRMIAAPIKKMVRGMKQVERGQFDVLLEVKSFDEVNFLVSAFNRMVSRINQLIERVRFVSTSEKNAQLHALQSQVNPHFLYNTLDMIYWMLDEKENEKLGNIILSLSRMFRYSSDWEYAEITLREEMEQIRHYLAILQARADEGLHVEIDVPDACLQTELPKMTLQPIIENAIVHGLMLQEVQGRLWIHTEMDEHALTIHIRDNGVGIPCEKLGKLQDIVLKSTEEYIANESFSQEQSEEIGIGILNVHRRIVIKFGPDYGLQIRSEENKGTVVSIRLPITNQMVQQFKLKGVS</sequence>
<dbReference type="CDD" id="cd06225">
    <property type="entry name" value="HAMP"/>
    <property type="match status" value="1"/>
</dbReference>
<protein>
    <recommendedName>
        <fullName evidence="3">histidine kinase</fullName>
        <ecNumber evidence="3">2.7.13.3</ecNumber>
    </recommendedName>
</protein>
<dbReference type="SUPFAM" id="SSF55874">
    <property type="entry name" value="ATPase domain of HSP90 chaperone/DNA topoisomerase II/histidine kinase"/>
    <property type="match status" value="1"/>
</dbReference>
<feature type="transmembrane region" description="Helical" evidence="14">
    <location>
        <begin position="264"/>
        <end position="288"/>
    </location>
</feature>
<evidence type="ECO:0000259" key="15">
    <source>
        <dbReference type="PROSITE" id="PS50109"/>
    </source>
</evidence>
<evidence type="ECO:0000256" key="10">
    <source>
        <dbReference type="ARBA" id="ARBA00022840"/>
    </source>
</evidence>